<evidence type="ECO:0000256" key="2">
    <source>
        <dbReference type="ARBA" id="ARBA00023186"/>
    </source>
</evidence>
<dbReference type="Proteomes" id="UP000326287">
    <property type="component" value="Chromosome"/>
</dbReference>
<evidence type="ECO:0000256" key="1">
    <source>
        <dbReference type="ARBA" id="ARBA00010476"/>
    </source>
</evidence>
<name>A0A5P9NH16_9GAMM</name>
<dbReference type="GO" id="GO:0051259">
    <property type="term" value="P:protein complex oligomerization"/>
    <property type="evidence" value="ECO:0007669"/>
    <property type="project" value="InterPro"/>
</dbReference>
<comment type="subunit">
    <text evidence="4">Interacts with HscA and stimulates its ATPase activity.</text>
</comment>
<dbReference type="GO" id="GO:0001671">
    <property type="term" value="F:ATPase activator activity"/>
    <property type="evidence" value="ECO:0007669"/>
    <property type="project" value="InterPro"/>
</dbReference>
<dbReference type="OrthoDB" id="287587at2"/>
<dbReference type="Gene3D" id="1.20.1280.20">
    <property type="entry name" value="HscB, C-terminal domain"/>
    <property type="match status" value="1"/>
</dbReference>
<accession>A0A5P9NH16</accession>
<organism evidence="6 7">
    <name type="scientific">Halioglobus maricola</name>
    <dbReference type="NCBI Taxonomy" id="2601894"/>
    <lineage>
        <taxon>Bacteria</taxon>
        <taxon>Pseudomonadati</taxon>
        <taxon>Pseudomonadota</taxon>
        <taxon>Gammaproteobacteria</taxon>
        <taxon>Cellvibrionales</taxon>
        <taxon>Halieaceae</taxon>
        <taxon>Halioglobus</taxon>
    </lineage>
</organism>
<comment type="function">
    <text evidence="3 4">Co-chaperone involved in the maturation of iron-sulfur cluster-containing proteins. Seems to help targeting proteins to be folded toward HscA.</text>
</comment>
<feature type="domain" description="J" evidence="5">
    <location>
        <begin position="9"/>
        <end position="81"/>
    </location>
</feature>
<evidence type="ECO:0000313" key="7">
    <source>
        <dbReference type="Proteomes" id="UP000326287"/>
    </source>
</evidence>
<evidence type="ECO:0000313" key="6">
    <source>
        <dbReference type="EMBL" id="QFU75081.1"/>
    </source>
</evidence>
<dbReference type="PANTHER" id="PTHR14021:SF15">
    <property type="entry name" value="IRON-SULFUR CLUSTER CO-CHAPERONE PROTEIN HSCB"/>
    <property type="match status" value="1"/>
</dbReference>
<dbReference type="PANTHER" id="PTHR14021">
    <property type="entry name" value="IRON-SULFUR CLUSTER CO-CHAPERONE PROTEIN HSCB"/>
    <property type="match status" value="1"/>
</dbReference>
<dbReference type="AlphaFoldDB" id="A0A5P9NH16"/>
<protein>
    <recommendedName>
        <fullName evidence="4">Co-chaperone protein HscB homolog</fullName>
    </recommendedName>
</protein>
<dbReference type="CDD" id="cd06257">
    <property type="entry name" value="DnaJ"/>
    <property type="match status" value="1"/>
</dbReference>
<dbReference type="HAMAP" id="MF_00682">
    <property type="entry name" value="HscB"/>
    <property type="match status" value="1"/>
</dbReference>
<dbReference type="RefSeq" id="WP_152661187.1">
    <property type="nucleotide sequence ID" value="NZ_CP036422.1"/>
</dbReference>
<dbReference type="Gene3D" id="1.10.287.110">
    <property type="entry name" value="DnaJ domain"/>
    <property type="match status" value="1"/>
</dbReference>
<comment type="similarity">
    <text evidence="1 4">Belongs to the HscB family.</text>
</comment>
<dbReference type="InterPro" id="IPR036386">
    <property type="entry name" value="HscB_C_sf"/>
</dbReference>
<dbReference type="InterPro" id="IPR001623">
    <property type="entry name" value="DnaJ_domain"/>
</dbReference>
<dbReference type="GO" id="GO:0051087">
    <property type="term" value="F:protein-folding chaperone binding"/>
    <property type="evidence" value="ECO:0007669"/>
    <property type="project" value="InterPro"/>
</dbReference>
<dbReference type="Pfam" id="PF07743">
    <property type="entry name" value="HSCB_C"/>
    <property type="match status" value="1"/>
</dbReference>
<proteinExistence type="inferred from homology"/>
<evidence type="ECO:0000259" key="5">
    <source>
        <dbReference type="PROSITE" id="PS50076"/>
    </source>
</evidence>
<dbReference type="GO" id="GO:0044571">
    <property type="term" value="P:[2Fe-2S] cluster assembly"/>
    <property type="evidence" value="ECO:0007669"/>
    <property type="project" value="InterPro"/>
</dbReference>
<reference evidence="6 7" key="1">
    <citation type="submission" date="2019-02" db="EMBL/GenBank/DDBJ databases">
        <authorList>
            <person name="Li S.-H."/>
        </authorList>
    </citation>
    <scope>NUCLEOTIDE SEQUENCE [LARGE SCALE GENOMIC DNA]</scope>
    <source>
        <strain evidence="6 7">IMCC14385</strain>
    </source>
</reference>
<evidence type="ECO:0000256" key="4">
    <source>
        <dbReference type="HAMAP-Rule" id="MF_00682"/>
    </source>
</evidence>
<dbReference type="KEGG" id="halc:EY643_05140"/>
<dbReference type="GO" id="GO:0006457">
    <property type="term" value="P:protein folding"/>
    <property type="evidence" value="ECO:0007669"/>
    <property type="project" value="UniProtKB-UniRule"/>
</dbReference>
<keyword evidence="7" id="KW-1185">Reference proteome</keyword>
<dbReference type="SUPFAM" id="SSF47144">
    <property type="entry name" value="HSC20 (HSCB), C-terminal oligomerisation domain"/>
    <property type="match status" value="1"/>
</dbReference>
<dbReference type="SMART" id="SM00271">
    <property type="entry name" value="DnaJ"/>
    <property type="match status" value="1"/>
</dbReference>
<dbReference type="EMBL" id="CP036422">
    <property type="protein sequence ID" value="QFU75081.1"/>
    <property type="molecule type" value="Genomic_DNA"/>
</dbReference>
<dbReference type="PROSITE" id="PS50076">
    <property type="entry name" value="DNAJ_2"/>
    <property type="match status" value="1"/>
</dbReference>
<keyword evidence="2 4" id="KW-0143">Chaperone</keyword>
<sequence length="179" mass="20424">MSSPDFTQNYFQLFELPVQFSLDVAPLGQRYRQLQQELHPDRFASAGEHEQRIAVQYSAFVNEAYNTLKAPLSRALYLLKLSGMSEESIGRQQVDGGFLMEQMELREKLETMHDLIDPDTVLDHLLEEISGDIKMHQAEFKAAYEQSDLSAAASACVKMQYLEKLQLEAEQIEADLMDS</sequence>
<dbReference type="InterPro" id="IPR036869">
    <property type="entry name" value="J_dom_sf"/>
</dbReference>
<evidence type="ECO:0000256" key="3">
    <source>
        <dbReference type="ARBA" id="ARBA00025596"/>
    </source>
</evidence>
<dbReference type="SUPFAM" id="SSF46565">
    <property type="entry name" value="Chaperone J-domain"/>
    <property type="match status" value="1"/>
</dbReference>
<dbReference type="InterPro" id="IPR004640">
    <property type="entry name" value="HscB"/>
</dbReference>
<gene>
    <name evidence="4 6" type="primary">hscB</name>
    <name evidence="6" type="ORF">EY643_05140</name>
</gene>
<dbReference type="NCBIfam" id="TIGR00714">
    <property type="entry name" value="hscB"/>
    <property type="match status" value="1"/>
</dbReference>
<dbReference type="InterPro" id="IPR009073">
    <property type="entry name" value="HscB_oligo_C"/>
</dbReference>